<evidence type="ECO:0000313" key="2">
    <source>
        <dbReference type="Proteomes" id="UP001209229"/>
    </source>
</evidence>
<dbReference type="InterPro" id="IPR011652">
    <property type="entry name" value="MORN_2"/>
</dbReference>
<protein>
    <submittedName>
        <fullName evidence="1">Toxin-antitoxin system YwqK family antitoxin</fullName>
    </submittedName>
</protein>
<keyword evidence="2" id="KW-1185">Reference proteome</keyword>
<reference evidence="1" key="1">
    <citation type="submission" date="2022-10" db="EMBL/GenBank/DDBJ databases">
        <authorList>
            <person name="Yu W.X."/>
        </authorList>
    </citation>
    <scope>NUCLEOTIDE SEQUENCE</scope>
    <source>
        <strain evidence="1">AAT</strain>
    </source>
</reference>
<evidence type="ECO:0000313" key="1">
    <source>
        <dbReference type="EMBL" id="MCW3787199.1"/>
    </source>
</evidence>
<organism evidence="1 2">
    <name type="scientific">Plebeiibacterium sediminum</name>
    <dbReference type="NCBI Taxonomy" id="2992112"/>
    <lineage>
        <taxon>Bacteria</taxon>
        <taxon>Pseudomonadati</taxon>
        <taxon>Bacteroidota</taxon>
        <taxon>Bacteroidia</taxon>
        <taxon>Marinilabiliales</taxon>
        <taxon>Marinilabiliaceae</taxon>
        <taxon>Plebeiibacterium</taxon>
    </lineage>
</organism>
<dbReference type="EMBL" id="JAPDPJ010000025">
    <property type="protein sequence ID" value="MCW3787199.1"/>
    <property type="molecule type" value="Genomic_DNA"/>
</dbReference>
<comment type="caution">
    <text evidence="1">The sequence shown here is derived from an EMBL/GenBank/DDBJ whole genome shotgun (WGS) entry which is preliminary data.</text>
</comment>
<dbReference type="Gene3D" id="3.90.930.1">
    <property type="match status" value="2"/>
</dbReference>
<dbReference type="Gene3D" id="2.20.110.10">
    <property type="entry name" value="Histone H3 K4-specific methyltransferase SET7/9 N-terminal domain"/>
    <property type="match status" value="1"/>
</dbReference>
<dbReference type="SUPFAM" id="SSF82185">
    <property type="entry name" value="Histone H3 K4-specific methyltransferase SET7/9 N-terminal domain"/>
    <property type="match status" value="2"/>
</dbReference>
<dbReference type="Pfam" id="PF07661">
    <property type="entry name" value="MORN_2"/>
    <property type="match status" value="4"/>
</dbReference>
<accession>A0AAE3M4X1</accession>
<name>A0AAE3M4X1_9BACT</name>
<dbReference type="RefSeq" id="WP_301190763.1">
    <property type="nucleotide sequence ID" value="NZ_JAPDPJ010000025.1"/>
</dbReference>
<gene>
    <name evidence="1" type="ORF">OM075_12010</name>
</gene>
<proteinExistence type="predicted"/>
<dbReference type="AlphaFoldDB" id="A0AAE3M4X1"/>
<dbReference type="Proteomes" id="UP001209229">
    <property type="component" value="Unassembled WGS sequence"/>
</dbReference>
<sequence length="285" mass="33381">MIQLQRYFFLISILIFLSTFQSWGNNLIFIQSSDTINITDSHHLKQGWWKTVFDSNKIKEEGKYVNDKKHGIWTSYYESGNKKSEISYINGEAKGLATFYYENGKIREKGNWQIDHWTGNYKYYYENGQISYNWNYNNDGRREGEQFYYHENGNKMYQGTWNNGKTEGNLLVYNDKGLLVQKKNYADGKINTTEDIALNTPKQNIETEQNNIDDTSDIPRLKFEGTGNHTVINDNGKISLKGFFVKGKLFNGEKFNYDNNKQLISITYYKNGKKAETKPISDIRH</sequence>